<name>A0ABW2JHN7_9ACTN</name>
<feature type="domain" description="Cell envelope-related transcriptional attenuator" evidence="4">
    <location>
        <begin position="261"/>
        <end position="420"/>
    </location>
</feature>
<feature type="region of interest" description="Disordered" evidence="2">
    <location>
        <begin position="28"/>
        <end position="172"/>
    </location>
</feature>
<evidence type="ECO:0000313" key="7">
    <source>
        <dbReference type="Proteomes" id="UP001596523"/>
    </source>
</evidence>
<feature type="domain" description="LytR/CpsA/Psr regulator C-terminal" evidence="5">
    <location>
        <begin position="504"/>
        <end position="583"/>
    </location>
</feature>
<comment type="similarity">
    <text evidence="1">Belongs to the LytR/CpsA/Psr (LCP) family.</text>
</comment>
<evidence type="ECO:0000259" key="5">
    <source>
        <dbReference type="Pfam" id="PF13399"/>
    </source>
</evidence>
<dbReference type="InterPro" id="IPR004474">
    <property type="entry name" value="LytR_CpsA_psr"/>
</dbReference>
<organism evidence="6 7">
    <name type="scientific">Streptomyces monticola</name>
    <dbReference type="NCBI Taxonomy" id="2666263"/>
    <lineage>
        <taxon>Bacteria</taxon>
        <taxon>Bacillati</taxon>
        <taxon>Actinomycetota</taxon>
        <taxon>Actinomycetes</taxon>
        <taxon>Kitasatosporales</taxon>
        <taxon>Streptomycetaceae</taxon>
        <taxon>Streptomyces</taxon>
    </lineage>
</organism>
<evidence type="ECO:0000256" key="1">
    <source>
        <dbReference type="ARBA" id="ARBA00006068"/>
    </source>
</evidence>
<dbReference type="Gene3D" id="3.40.630.190">
    <property type="entry name" value="LCP protein"/>
    <property type="match status" value="1"/>
</dbReference>
<feature type="compositionally biased region" description="Low complexity" evidence="2">
    <location>
        <begin position="98"/>
        <end position="110"/>
    </location>
</feature>
<accession>A0ABW2JHN7</accession>
<dbReference type="EMBL" id="JBHTCF010000005">
    <property type="protein sequence ID" value="MFC7305576.1"/>
    <property type="molecule type" value="Genomic_DNA"/>
</dbReference>
<dbReference type="PANTHER" id="PTHR33392">
    <property type="entry name" value="POLYISOPRENYL-TEICHOIC ACID--PEPTIDOGLYCAN TEICHOIC ACID TRANSFERASE TAGU"/>
    <property type="match status" value="1"/>
</dbReference>
<evidence type="ECO:0000256" key="2">
    <source>
        <dbReference type="SAM" id="MobiDB-lite"/>
    </source>
</evidence>
<protein>
    <submittedName>
        <fullName evidence="6">LCP family protein</fullName>
    </submittedName>
</protein>
<keyword evidence="7" id="KW-1185">Reference proteome</keyword>
<feature type="transmembrane region" description="Helical" evidence="3">
    <location>
        <begin position="215"/>
        <end position="235"/>
    </location>
</feature>
<dbReference type="Proteomes" id="UP001596523">
    <property type="component" value="Unassembled WGS sequence"/>
</dbReference>
<comment type="caution">
    <text evidence="6">The sequence shown here is derived from an EMBL/GenBank/DDBJ whole genome shotgun (WGS) entry which is preliminary data.</text>
</comment>
<feature type="compositionally biased region" description="Basic and acidic residues" evidence="2">
    <location>
        <begin position="153"/>
        <end position="172"/>
    </location>
</feature>
<dbReference type="Pfam" id="PF03816">
    <property type="entry name" value="LytR_cpsA_psr"/>
    <property type="match status" value="1"/>
</dbReference>
<reference evidence="7" key="1">
    <citation type="journal article" date="2019" name="Int. J. Syst. Evol. Microbiol.">
        <title>The Global Catalogue of Microorganisms (GCM) 10K type strain sequencing project: providing services to taxonomists for standard genome sequencing and annotation.</title>
        <authorList>
            <consortium name="The Broad Institute Genomics Platform"/>
            <consortium name="The Broad Institute Genome Sequencing Center for Infectious Disease"/>
            <person name="Wu L."/>
            <person name="Ma J."/>
        </authorList>
    </citation>
    <scope>NUCLEOTIDE SEQUENCE [LARGE SCALE GENOMIC DNA]</scope>
    <source>
        <strain evidence="7">SYNS20</strain>
    </source>
</reference>
<keyword evidence="3" id="KW-0812">Transmembrane</keyword>
<keyword evidence="3" id="KW-0472">Membrane</keyword>
<keyword evidence="3" id="KW-1133">Transmembrane helix</keyword>
<dbReference type="PANTHER" id="PTHR33392:SF6">
    <property type="entry name" value="POLYISOPRENYL-TEICHOIC ACID--PEPTIDOGLYCAN TEICHOIC ACID TRANSFERASE TAGU"/>
    <property type="match status" value="1"/>
</dbReference>
<dbReference type="Pfam" id="PF13399">
    <property type="entry name" value="LytR_C"/>
    <property type="match status" value="1"/>
</dbReference>
<gene>
    <name evidence="6" type="ORF">ACFQVC_15255</name>
</gene>
<dbReference type="InterPro" id="IPR027381">
    <property type="entry name" value="LytR/CpsA/Psr_C"/>
</dbReference>
<dbReference type="InterPro" id="IPR050922">
    <property type="entry name" value="LytR/CpsA/Psr_CW_biosynth"/>
</dbReference>
<dbReference type="RefSeq" id="WP_381830923.1">
    <property type="nucleotide sequence ID" value="NZ_JBHTCF010000005.1"/>
</dbReference>
<sequence length="586" mass="62921">MNDRQYDPYDPYAGQYEIVGYDEYGQPVYQQVAPQQPQQAQQAQQPQQAQGYDPYASQQQVPQQPQGYGYDPYAAASGTGQQPPVQDYGRQPPAQDHGQQSPGQGQDYGQQYGGPAGQEPSYDPYDPYGQAAGTGQQPRVDEQTAWVPQQQRPEPRQRRPEPPQPAHEDRDYRTEQFEFIEEPDEDSEDVIDWLKFTESRTERREEAKRRGRNRVVALIVVLALALVGGVGYLWYEGKLPGISGAEGDDPAASGPQKRDVIVLHLHNTKKRGTSTALLVDNTTTEQGATVLLPNSLSVTDEDGAATTLGKSVDEDGAGGTREAIDSLLGTSIEGTWRLDTPYLNNLVELVGNIEVSTNTDVPDPEAKKKGEAPLVKKGEQQTLSGPMAVAYATYRAPGESETAQLQRFGAVMQGVLRKLSSDPQAATTTVKTLAQILDPSLKENDLGASLAKLAEHAKNGDYKTSVLPLQQDGTLTDRATDSVVKDVLGGKVKNPDQGDAIRINVSGDAKSVQNARVDLVNGGYTVVQGSASGGTASQVTYAEADKKAEAAEVAKTLGLPAGAVKKGKVTANADIGVVLGSDYRAG</sequence>
<evidence type="ECO:0000256" key="3">
    <source>
        <dbReference type="SAM" id="Phobius"/>
    </source>
</evidence>
<proteinExistence type="inferred from homology"/>
<evidence type="ECO:0000313" key="6">
    <source>
        <dbReference type="EMBL" id="MFC7305576.1"/>
    </source>
</evidence>
<evidence type="ECO:0000259" key="4">
    <source>
        <dbReference type="Pfam" id="PF03816"/>
    </source>
</evidence>
<feature type="compositionally biased region" description="Low complexity" evidence="2">
    <location>
        <begin position="28"/>
        <end position="74"/>
    </location>
</feature>